<organism evidence="3 4">
    <name type="scientific">Cercophora newfieldiana</name>
    <dbReference type="NCBI Taxonomy" id="92897"/>
    <lineage>
        <taxon>Eukaryota</taxon>
        <taxon>Fungi</taxon>
        <taxon>Dikarya</taxon>
        <taxon>Ascomycota</taxon>
        <taxon>Pezizomycotina</taxon>
        <taxon>Sordariomycetes</taxon>
        <taxon>Sordariomycetidae</taxon>
        <taxon>Sordariales</taxon>
        <taxon>Lasiosphaeriaceae</taxon>
        <taxon>Cercophora</taxon>
    </lineage>
</organism>
<evidence type="ECO:0000313" key="3">
    <source>
        <dbReference type="EMBL" id="KAK0638850.1"/>
    </source>
</evidence>
<feature type="non-terminal residue" evidence="3">
    <location>
        <position position="1"/>
    </location>
</feature>
<dbReference type="EMBL" id="JAULSV010000007">
    <property type="protein sequence ID" value="KAK0638850.1"/>
    <property type="molecule type" value="Genomic_DNA"/>
</dbReference>
<feature type="region of interest" description="Disordered" evidence="1">
    <location>
        <begin position="260"/>
        <end position="284"/>
    </location>
</feature>
<name>A0AA39XTK4_9PEZI</name>
<keyword evidence="2" id="KW-0812">Transmembrane</keyword>
<feature type="region of interest" description="Disordered" evidence="1">
    <location>
        <begin position="357"/>
        <end position="378"/>
    </location>
</feature>
<gene>
    <name evidence="3" type="ORF">B0T16DRAFT_300971</name>
</gene>
<keyword evidence="2" id="KW-1133">Transmembrane helix</keyword>
<feature type="non-terminal residue" evidence="3">
    <location>
        <position position="418"/>
    </location>
</feature>
<evidence type="ECO:0000313" key="4">
    <source>
        <dbReference type="Proteomes" id="UP001174936"/>
    </source>
</evidence>
<sequence>WLLAIAGATQYEPFVPAETGAILSPRFYHATPARPLPLGKRQAQCLQGNHPCDELGEVGSTACCPDDSYCIVNATATTRAACCPIGSTCDSPCNAQQYQCPATVTRTEGGSTITTVAPACCGRICTQTSMFGCPASLGGKCCSYGSVCGTSVCISTISASTSSKPLVSQIPEGCTTSQISCAASLGGGCCAVTQTCTLVSGAAHCANAIITPTDSGISRAEDKPELTVGAKAGIAVGVVVGCGLLIGVATWWCLRRRRERSEYSSQQPRPTGVIGNVLGGGRDPTDDASEIVSHVVPNDGITRDYFGPDPVVGPYTDYHNESGISTPRAGVPLQPHGPGDIAAPVEIDSRILGKPEGGSAISIGGRTLGDRTPTTLPQTGEVVEQRYELYGSEYLDPNAMVPSPITPTVPSPPEGPPR</sequence>
<evidence type="ECO:0000256" key="2">
    <source>
        <dbReference type="SAM" id="Phobius"/>
    </source>
</evidence>
<keyword evidence="4" id="KW-1185">Reference proteome</keyword>
<feature type="region of interest" description="Disordered" evidence="1">
    <location>
        <begin position="396"/>
        <end position="418"/>
    </location>
</feature>
<protein>
    <submittedName>
        <fullName evidence="3">Uncharacterized protein</fullName>
    </submittedName>
</protein>
<feature type="transmembrane region" description="Helical" evidence="2">
    <location>
        <begin position="232"/>
        <end position="254"/>
    </location>
</feature>
<reference evidence="3" key="1">
    <citation type="submission" date="2023-06" db="EMBL/GenBank/DDBJ databases">
        <title>Genome-scale phylogeny and comparative genomics of the fungal order Sordariales.</title>
        <authorList>
            <consortium name="Lawrence Berkeley National Laboratory"/>
            <person name="Hensen N."/>
            <person name="Bonometti L."/>
            <person name="Westerberg I."/>
            <person name="Brannstrom I.O."/>
            <person name="Guillou S."/>
            <person name="Cros-Aarteil S."/>
            <person name="Calhoun S."/>
            <person name="Haridas S."/>
            <person name="Kuo A."/>
            <person name="Mondo S."/>
            <person name="Pangilinan J."/>
            <person name="Riley R."/>
            <person name="Labutti K."/>
            <person name="Andreopoulos B."/>
            <person name="Lipzen A."/>
            <person name="Chen C."/>
            <person name="Yanf M."/>
            <person name="Daum C."/>
            <person name="Ng V."/>
            <person name="Clum A."/>
            <person name="Steindorff A."/>
            <person name="Ohm R."/>
            <person name="Martin F."/>
            <person name="Silar P."/>
            <person name="Natvig D."/>
            <person name="Lalanne C."/>
            <person name="Gautier V."/>
            <person name="Ament-Velasquez S.L."/>
            <person name="Kruys A."/>
            <person name="Hutchinson M.I."/>
            <person name="Powell A.J."/>
            <person name="Barry K."/>
            <person name="Miller A.N."/>
            <person name="Grigoriev I.V."/>
            <person name="Debuchy R."/>
            <person name="Gladieux P."/>
            <person name="Thoren M.H."/>
            <person name="Johannesson H."/>
        </authorList>
    </citation>
    <scope>NUCLEOTIDE SEQUENCE</scope>
    <source>
        <strain evidence="3">SMH2532-1</strain>
    </source>
</reference>
<keyword evidence="2" id="KW-0472">Membrane</keyword>
<dbReference type="AlphaFoldDB" id="A0AA39XTK4"/>
<feature type="compositionally biased region" description="Pro residues" evidence="1">
    <location>
        <begin position="404"/>
        <end position="418"/>
    </location>
</feature>
<dbReference type="Proteomes" id="UP001174936">
    <property type="component" value="Unassembled WGS sequence"/>
</dbReference>
<comment type="caution">
    <text evidence="3">The sequence shown here is derived from an EMBL/GenBank/DDBJ whole genome shotgun (WGS) entry which is preliminary data.</text>
</comment>
<accession>A0AA39XTK4</accession>
<proteinExistence type="predicted"/>
<evidence type="ECO:0000256" key="1">
    <source>
        <dbReference type="SAM" id="MobiDB-lite"/>
    </source>
</evidence>